<comment type="function">
    <text evidence="4">Neurotoxin that produces dose-dependent hypolocomotion and hyperalgesia in mice. May directly act on the central nervous system, as it is 6500-fold more potent when administered intracerebroventricularly than intraperitoneal.</text>
</comment>
<dbReference type="PROSITE" id="PS50835">
    <property type="entry name" value="IG_LIKE"/>
    <property type="match status" value="1"/>
</dbReference>
<dbReference type="InterPro" id="IPR043136">
    <property type="entry name" value="B30.2/SPRY_sf"/>
</dbReference>
<dbReference type="InterPro" id="IPR036179">
    <property type="entry name" value="Ig-like_dom_sf"/>
</dbReference>
<evidence type="ECO:0008006" key="10">
    <source>
        <dbReference type="Google" id="ProtNLM"/>
    </source>
</evidence>
<evidence type="ECO:0000313" key="8">
    <source>
        <dbReference type="Ensembl" id="ENSPMRP00000023645.1"/>
    </source>
</evidence>
<keyword evidence="3" id="KW-0528">Neurotoxin</keyword>
<dbReference type="PRINTS" id="PR01407">
    <property type="entry name" value="BUTYPHLNCDUF"/>
</dbReference>
<dbReference type="OMA" id="RCESEWQ"/>
<keyword evidence="3" id="KW-0800">Toxin</keyword>
<evidence type="ECO:0000256" key="5">
    <source>
        <dbReference type="SAM" id="Phobius"/>
    </source>
</evidence>
<dbReference type="InterPro" id="IPR001870">
    <property type="entry name" value="B30.2/SPRY"/>
</dbReference>
<dbReference type="InterPro" id="IPR013320">
    <property type="entry name" value="ConA-like_dom_sf"/>
</dbReference>
<proteinExistence type="inferred from homology"/>
<dbReference type="InterPro" id="IPR050143">
    <property type="entry name" value="TRIM/RBCC"/>
</dbReference>
<dbReference type="InterPro" id="IPR003879">
    <property type="entry name" value="Butyrophylin_SPRY"/>
</dbReference>
<dbReference type="InterPro" id="IPR007110">
    <property type="entry name" value="Ig-like_dom"/>
</dbReference>
<protein>
    <recommendedName>
        <fullName evidence="10">Ig-like domain-containing protein</fullName>
    </recommendedName>
</protein>
<reference evidence="8 9" key="1">
    <citation type="journal article" date="2019" name="Proc. Natl. Acad. Sci. U.S.A.">
        <title>Regulatory changes in pterin and carotenoid genes underlie balanced color polymorphisms in the wall lizard.</title>
        <authorList>
            <person name="Andrade P."/>
            <person name="Pinho C."/>
            <person name="Perez I de Lanuza G."/>
            <person name="Afonso S."/>
            <person name="Brejcha J."/>
            <person name="Rubin C.J."/>
            <person name="Wallerman O."/>
            <person name="Pereira P."/>
            <person name="Sabatino S.J."/>
            <person name="Bellati A."/>
            <person name="Pellitteri-Rosa D."/>
            <person name="Bosakova Z."/>
            <person name="Bunikis I."/>
            <person name="Carretero M.A."/>
            <person name="Feiner N."/>
            <person name="Marsik P."/>
            <person name="Pauperio F."/>
            <person name="Salvi D."/>
            <person name="Soler L."/>
            <person name="While G.M."/>
            <person name="Uller T."/>
            <person name="Font E."/>
            <person name="Andersson L."/>
            <person name="Carneiro M."/>
        </authorList>
    </citation>
    <scope>NUCLEOTIDE SEQUENCE</scope>
</reference>
<comment type="similarity">
    <text evidence="1">Belongs to the immunoglobulin superfamily. BTN/MOG family.</text>
</comment>
<reference evidence="8" key="3">
    <citation type="submission" date="2025-09" db="UniProtKB">
        <authorList>
            <consortium name="Ensembl"/>
        </authorList>
    </citation>
    <scope>IDENTIFICATION</scope>
</reference>
<dbReference type="SMART" id="SM00449">
    <property type="entry name" value="SPRY"/>
    <property type="match status" value="1"/>
</dbReference>
<keyword evidence="5" id="KW-1133">Transmembrane helix</keyword>
<evidence type="ECO:0000313" key="9">
    <source>
        <dbReference type="Proteomes" id="UP000472272"/>
    </source>
</evidence>
<dbReference type="SUPFAM" id="SSF48726">
    <property type="entry name" value="Immunoglobulin"/>
    <property type="match status" value="1"/>
</dbReference>
<dbReference type="SMART" id="SM00409">
    <property type="entry name" value="IG"/>
    <property type="match status" value="1"/>
</dbReference>
<keyword evidence="9" id="KW-1185">Reference proteome</keyword>
<evidence type="ECO:0000256" key="2">
    <source>
        <dbReference type="ARBA" id="ARBA00009651"/>
    </source>
</evidence>
<name>A0A670JI37_PODMU</name>
<dbReference type="Pfam" id="PF07686">
    <property type="entry name" value="V-set"/>
    <property type="match status" value="1"/>
</dbReference>
<dbReference type="PROSITE" id="PS50188">
    <property type="entry name" value="B302_SPRY"/>
    <property type="match status" value="1"/>
</dbReference>
<evidence type="ECO:0000256" key="1">
    <source>
        <dbReference type="ARBA" id="ARBA00007591"/>
    </source>
</evidence>
<sequence>WLVFPSHSGRCTIWGNVSTSDLVVLLLPLIFVIFSPDHFELNSALFVIGYVGQDVILPCQSSSGALPQNVEVQWKKTVDDNTENIYQFTAFTGQETFGQGYESRAVFATEGLDTGNVSLVLKMAKKSDEGSYSCIVKTKDWGAQTQTVLVVESSKGMNHNVGRVPEKRKLSHGMKSRKKKVFDVVFDPESAPSQPEVSRVRKSVSDTGNISKFFYYSDMLTLHTFIVAAHSFSEDKYYWEVEVGRKENWDLGVASHSVHRKGKAKLRPENGYWVIGLDGGKDYWAQTKPRTHLEVTGNLTNIVMFLNKEKSSRTLSFYDVHTSKLHTFCISCPDKLYPVLSMGPVTAEIDHWKNQYSIV</sequence>
<dbReference type="Ensembl" id="ENSPMRT00000025094.1">
    <property type="protein sequence ID" value="ENSPMRP00000023645.1"/>
    <property type="gene ID" value="ENSPMRG00000015302.1"/>
</dbReference>
<feature type="domain" description="Ig-like" evidence="7">
    <location>
        <begin position="52"/>
        <end position="150"/>
    </location>
</feature>
<dbReference type="InterPro" id="IPR013783">
    <property type="entry name" value="Ig-like_fold"/>
</dbReference>
<dbReference type="AlphaFoldDB" id="A0A670JI37"/>
<keyword evidence="5" id="KW-0812">Transmembrane</keyword>
<evidence type="ECO:0000259" key="6">
    <source>
        <dbReference type="PROSITE" id="PS50188"/>
    </source>
</evidence>
<evidence type="ECO:0000259" key="7">
    <source>
        <dbReference type="PROSITE" id="PS50835"/>
    </source>
</evidence>
<dbReference type="SUPFAM" id="SSF49899">
    <property type="entry name" value="Concanavalin A-like lectins/glucanases"/>
    <property type="match status" value="1"/>
</dbReference>
<keyword evidence="5" id="KW-0472">Membrane</keyword>
<dbReference type="InterPro" id="IPR003877">
    <property type="entry name" value="SPRY_dom"/>
</dbReference>
<feature type="domain" description="B30.2/SPRY" evidence="6">
    <location>
        <begin position="164"/>
        <end position="356"/>
    </location>
</feature>
<comment type="similarity">
    <text evidence="2">Belongs to the ohanin/vespryn family.</text>
</comment>
<dbReference type="Pfam" id="PF00622">
    <property type="entry name" value="SPRY"/>
    <property type="match status" value="1"/>
</dbReference>
<dbReference type="Gene3D" id="2.60.120.920">
    <property type="match status" value="1"/>
</dbReference>
<evidence type="ECO:0000256" key="3">
    <source>
        <dbReference type="ARBA" id="ARBA00022699"/>
    </source>
</evidence>
<feature type="transmembrane region" description="Helical" evidence="5">
    <location>
        <begin position="12"/>
        <end position="34"/>
    </location>
</feature>
<dbReference type="GeneTree" id="ENSGT00940000154126"/>
<evidence type="ECO:0000256" key="4">
    <source>
        <dbReference type="ARBA" id="ARBA00034460"/>
    </source>
</evidence>
<dbReference type="InterPro" id="IPR013106">
    <property type="entry name" value="Ig_V-set"/>
</dbReference>
<dbReference type="Gene3D" id="2.60.40.10">
    <property type="entry name" value="Immunoglobulins"/>
    <property type="match status" value="1"/>
</dbReference>
<dbReference type="Proteomes" id="UP000472272">
    <property type="component" value="Chromosome 13"/>
</dbReference>
<organism evidence="8 9">
    <name type="scientific">Podarcis muralis</name>
    <name type="common">Wall lizard</name>
    <name type="synonym">Lacerta muralis</name>
    <dbReference type="NCBI Taxonomy" id="64176"/>
    <lineage>
        <taxon>Eukaryota</taxon>
        <taxon>Metazoa</taxon>
        <taxon>Chordata</taxon>
        <taxon>Craniata</taxon>
        <taxon>Vertebrata</taxon>
        <taxon>Euteleostomi</taxon>
        <taxon>Lepidosauria</taxon>
        <taxon>Squamata</taxon>
        <taxon>Bifurcata</taxon>
        <taxon>Unidentata</taxon>
        <taxon>Episquamata</taxon>
        <taxon>Laterata</taxon>
        <taxon>Lacertibaenia</taxon>
        <taxon>Lacertidae</taxon>
        <taxon>Podarcis</taxon>
    </lineage>
</organism>
<accession>A0A670JI37</accession>
<reference evidence="8" key="2">
    <citation type="submission" date="2025-08" db="UniProtKB">
        <authorList>
            <consortium name="Ensembl"/>
        </authorList>
    </citation>
    <scope>IDENTIFICATION</scope>
</reference>
<dbReference type="PANTHER" id="PTHR24103">
    <property type="entry name" value="E3 UBIQUITIN-PROTEIN LIGASE TRIM"/>
    <property type="match status" value="1"/>
</dbReference>
<dbReference type="InterPro" id="IPR003599">
    <property type="entry name" value="Ig_sub"/>
</dbReference>